<protein>
    <submittedName>
        <fullName evidence="1">Uncharacterized protein</fullName>
    </submittedName>
</protein>
<proteinExistence type="predicted"/>
<evidence type="ECO:0000313" key="2">
    <source>
        <dbReference type="Proteomes" id="UP000005244"/>
    </source>
</evidence>
<sequence>MGNIFLPLKLNLKNKDILKGRLLKNTTAKEKHSGNCVLFVM</sequence>
<name>J5WVQ5_9FIRM</name>
<accession>J5WVQ5</accession>
<dbReference type="EMBL" id="ALNK01000003">
    <property type="protein sequence ID" value="EJU24737.1"/>
    <property type="molecule type" value="Genomic_DNA"/>
</dbReference>
<evidence type="ECO:0000313" key="1">
    <source>
        <dbReference type="EMBL" id="EJU24737.1"/>
    </source>
</evidence>
<dbReference type="Proteomes" id="UP000005244">
    <property type="component" value="Unassembled WGS sequence"/>
</dbReference>
<dbReference type="RefSeq" id="WP_009530174.1">
    <property type="nucleotide sequence ID" value="NZ_ALNK01000003.1"/>
</dbReference>
<dbReference type="AlphaFoldDB" id="J5WVQ5"/>
<comment type="caution">
    <text evidence="1">The sequence shown here is derived from an EMBL/GenBank/DDBJ whole genome shotgun (WGS) entry which is preliminary data.</text>
</comment>
<organism evidence="1 2">
    <name type="scientific">Peptoanaerobacter stomatis</name>
    <dbReference type="NCBI Taxonomy" id="796937"/>
    <lineage>
        <taxon>Bacteria</taxon>
        <taxon>Bacillati</taxon>
        <taxon>Bacillota</taxon>
        <taxon>Clostridia</taxon>
        <taxon>Peptostreptococcales</taxon>
        <taxon>Filifactoraceae</taxon>
        <taxon>Peptoanaerobacter</taxon>
    </lineage>
</organism>
<keyword evidence="2" id="KW-1185">Reference proteome</keyword>
<gene>
    <name evidence="1" type="ORF">HMPREF1143_0692</name>
</gene>
<reference evidence="1 2" key="1">
    <citation type="submission" date="2012-07" db="EMBL/GenBank/DDBJ databases">
        <authorList>
            <person name="Durkin A.S."/>
            <person name="McCorrison J."/>
            <person name="Torralba M."/>
            <person name="Gillis M."/>
            <person name="Methe B."/>
            <person name="Sutton G."/>
            <person name="Nelson K.E."/>
        </authorList>
    </citation>
    <scope>NUCLEOTIDE SEQUENCE [LARGE SCALE GENOMIC DNA]</scope>
    <source>
        <strain evidence="1 2">OBRC8</strain>
    </source>
</reference>